<feature type="non-terminal residue" evidence="1">
    <location>
        <position position="73"/>
    </location>
</feature>
<accession>A0A7T8KJ72</accession>
<protein>
    <submittedName>
        <fullName evidence="1">MhmaT1 transposase</fullName>
    </submittedName>
</protein>
<dbReference type="OrthoDB" id="5843405at2759"/>
<reference evidence="2" key="1">
    <citation type="submission" date="2021-01" db="EMBL/GenBank/DDBJ databases">
        <title>Caligus Genome Assembly.</title>
        <authorList>
            <person name="Gallardo-Escarate C."/>
        </authorList>
    </citation>
    <scope>NUCLEOTIDE SEQUENCE [LARGE SCALE GENOMIC DNA]</scope>
</reference>
<dbReference type="EMBL" id="CP045890">
    <property type="protein sequence ID" value="QQP56768.1"/>
    <property type="molecule type" value="Genomic_DNA"/>
</dbReference>
<dbReference type="AlphaFoldDB" id="A0A7T8KJ72"/>
<sequence length="73" mass="8620">MNMLGVSRTFTWRTKKVFKETGKIIRRPEQEMKRSLRTPRLTKAVAGKILCNPARSMNKMAQEYYISTKSIRR</sequence>
<proteinExistence type="predicted"/>
<organism evidence="1 2">
    <name type="scientific">Caligus rogercresseyi</name>
    <name type="common">Sea louse</name>
    <dbReference type="NCBI Taxonomy" id="217165"/>
    <lineage>
        <taxon>Eukaryota</taxon>
        <taxon>Metazoa</taxon>
        <taxon>Ecdysozoa</taxon>
        <taxon>Arthropoda</taxon>
        <taxon>Crustacea</taxon>
        <taxon>Multicrustacea</taxon>
        <taxon>Hexanauplia</taxon>
        <taxon>Copepoda</taxon>
        <taxon>Siphonostomatoida</taxon>
        <taxon>Caligidae</taxon>
        <taxon>Caligus</taxon>
    </lineage>
</organism>
<name>A0A7T8KJ72_CALRO</name>
<keyword evidence="2" id="KW-1185">Reference proteome</keyword>
<evidence type="ECO:0000313" key="1">
    <source>
        <dbReference type="EMBL" id="QQP56768.1"/>
    </source>
</evidence>
<dbReference type="Proteomes" id="UP000595437">
    <property type="component" value="Chromosome 1"/>
</dbReference>
<evidence type="ECO:0000313" key="2">
    <source>
        <dbReference type="Proteomes" id="UP000595437"/>
    </source>
</evidence>
<gene>
    <name evidence="1" type="ORF">FKW44_001535</name>
</gene>